<dbReference type="Pfam" id="PF00990">
    <property type="entry name" value="GGDEF"/>
    <property type="match status" value="1"/>
</dbReference>
<accession>A0A940MIU6</accession>
<keyword evidence="5" id="KW-1185">Reference proteome</keyword>
<dbReference type="PROSITE" id="PS50887">
    <property type="entry name" value="GGDEF"/>
    <property type="match status" value="1"/>
</dbReference>
<dbReference type="InterPro" id="IPR043128">
    <property type="entry name" value="Rev_trsase/Diguanyl_cyclase"/>
</dbReference>
<dbReference type="InterPro" id="IPR000160">
    <property type="entry name" value="GGDEF_dom"/>
</dbReference>
<dbReference type="RefSeq" id="WP_209360159.1">
    <property type="nucleotide sequence ID" value="NZ_JAGISH010000003.1"/>
</dbReference>
<organism evidence="4 5">
    <name type="scientific">Sagittula salina</name>
    <dbReference type="NCBI Taxonomy" id="2820268"/>
    <lineage>
        <taxon>Bacteria</taxon>
        <taxon>Pseudomonadati</taxon>
        <taxon>Pseudomonadota</taxon>
        <taxon>Alphaproteobacteria</taxon>
        <taxon>Rhodobacterales</taxon>
        <taxon>Roseobacteraceae</taxon>
        <taxon>Sagittula</taxon>
    </lineage>
</organism>
<dbReference type="PROSITE" id="PS50883">
    <property type="entry name" value="EAL"/>
    <property type="match status" value="1"/>
</dbReference>
<keyword evidence="1" id="KW-0812">Transmembrane</keyword>
<dbReference type="SUPFAM" id="SSF141868">
    <property type="entry name" value="EAL domain-like"/>
    <property type="match status" value="1"/>
</dbReference>
<dbReference type="GO" id="GO:0071111">
    <property type="term" value="F:cyclic-guanylate-specific phosphodiesterase activity"/>
    <property type="evidence" value="ECO:0007669"/>
    <property type="project" value="InterPro"/>
</dbReference>
<dbReference type="SUPFAM" id="SSF55073">
    <property type="entry name" value="Nucleotide cyclase"/>
    <property type="match status" value="1"/>
</dbReference>
<sequence>MKMSMEAGLGRIRAVLRRGIQGPQALAFLPAVVLAAFWMGGEPLLILTALSTPFIYLYFSGTPSFDSDTGAQARQQDLADIGTARELAQQALDRARVANLTTACIMVEVDGLDEGAQPTGEELADGLRDLSLSRLRNTLRRDDIALRLGDRRFLILLGPSLRLDLESLLQLCTRLQNVLEEPAPIENSTKYLSACLGFCGSKRLSESASGYQLIEAAQVALAEAVINGPSAIRAWSEHMRMAHSEQRNLRGEIDRALASGQIQPWFQPQVCTSTGRISGVEALARWIHPSRGIVPPAQFLRVLEESGRMERLSEVILQHSLTALRSWDAAGLDIPRVSVNFSDPELRDPRLVERIQWELDRFGLTPQRLGIEVLETVIAESPEGVVARNIVDLGKIGCHIDLDDFGTGHASITSLRRFKVHRLKIDRSFVTRIDRDEEQHRMLAAVLGMADRLGLETLAEGVESVGEHALLAQLGCDHVQGFGIARPMPPDQLVDWARQHSDRIAEAQRLGRGSA</sequence>
<evidence type="ECO:0000259" key="2">
    <source>
        <dbReference type="PROSITE" id="PS50883"/>
    </source>
</evidence>
<dbReference type="PANTHER" id="PTHR33121">
    <property type="entry name" value="CYCLIC DI-GMP PHOSPHODIESTERASE PDEF"/>
    <property type="match status" value="1"/>
</dbReference>
<keyword evidence="1" id="KW-1133">Transmembrane helix</keyword>
<dbReference type="EMBL" id="JAGISH010000003">
    <property type="protein sequence ID" value="MBP0482306.1"/>
    <property type="molecule type" value="Genomic_DNA"/>
</dbReference>
<dbReference type="InterPro" id="IPR001633">
    <property type="entry name" value="EAL_dom"/>
</dbReference>
<evidence type="ECO:0000259" key="3">
    <source>
        <dbReference type="PROSITE" id="PS50887"/>
    </source>
</evidence>
<dbReference type="Pfam" id="PF00563">
    <property type="entry name" value="EAL"/>
    <property type="match status" value="1"/>
</dbReference>
<protein>
    <submittedName>
        <fullName evidence="4">EAL domain-containing protein</fullName>
    </submittedName>
</protein>
<dbReference type="Gene3D" id="3.20.20.450">
    <property type="entry name" value="EAL domain"/>
    <property type="match status" value="1"/>
</dbReference>
<dbReference type="CDD" id="cd01948">
    <property type="entry name" value="EAL"/>
    <property type="match status" value="1"/>
</dbReference>
<dbReference type="InterPro" id="IPR035919">
    <property type="entry name" value="EAL_sf"/>
</dbReference>
<dbReference type="Gene3D" id="3.30.70.270">
    <property type="match status" value="1"/>
</dbReference>
<dbReference type="AlphaFoldDB" id="A0A940MIU6"/>
<proteinExistence type="predicted"/>
<gene>
    <name evidence="4" type="ORF">J5474_07355</name>
</gene>
<reference evidence="4" key="1">
    <citation type="submission" date="2021-03" db="EMBL/GenBank/DDBJ databases">
        <title>Sagittula salina sp. nov. strain M10.9X isolated from the marine waste.</title>
        <authorList>
            <person name="Satari L."/>
            <person name="Molina-Menor E."/>
            <person name="Vidal-Verdu A."/>
            <person name="Pascual J."/>
            <person name="Pereto J."/>
            <person name="Porcar M."/>
        </authorList>
    </citation>
    <scope>NUCLEOTIDE SEQUENCE</scope>
    <source>
        <strain evidence="4">M10.9X</strain>
    </source>
</reference>
<dbReference type="SMART" id="SM00052">
    <property type="entry name" value="EAL"/>
    <property type="match status" value="1"/>
</dbReference>
<dbReference type="SMART" id="SM00267">
    <property type="entry name" value="GGDEF"/>
    <property type="match status" value="1"/>
</dbReference>
<dbReference type="PANTHER" id="PTHR33121:SF70">
    <property type="entry name" value="SIGNALING PROTEIN YKOW"/>
    <property type="match status" value="1"/>
</dbReference>
<dbReference type="Proteomes" id="UP000675940">
    <property type="component" value="Unassembled WGS sequence"/>
</dbReference>
<evidence type="ECO:0000313" key="5">
    <source>
        <dbReference type="Proteomes" id="UP000675940"/>
    </source>
</evidence>
<dbReference type="InterPro" id="IPR029787">
    <property type="entry name" value="Nucleotide_cyclase"/>
</dbReference>
<evidence type="ECO:0000313" key="4">
    <source>
        <dbReference type="EMBL" id="MBP0482306.1"/>
    </source>
</evidence>
<feature type="domain" description="GGDEF" evidence="3">
    <location>
        <begin position="100"/>
        <end position="237"/>
    </location>
</feature>
<comment type="caution">
    <text evidence="4">The sequence shown here is derived from an EMBL/GenBank/DDBJ whole genome shotgun (WGS) entry which is preliminary data.</text>
</comment>
<keyword evidence="1" id="KW-0472">Membrane</keyword>
<feature type="transmembrane region" description="Helical" evidence="1">
    <location>
        <begin position="20"/>
        <end position="38"/>
    </location>
</feature>
<evidence type="ECO:0000256" key="1">
    <source>
        <dbReference type="SAM" id="Phobius"/>
    </source>
</evidence>
<feature type="domain" description="EAL" evidence="2">
    <location>
        <begin position="246"/>
        <end position="501"/>
    </location>
</feature>
<name>A0A940MIU6_9RHOB</name>
<dbReference type="InterPro" id="IPR050706">
    <property type="entry name" value="Cyclic-di-GMP_PDE-like"/>
</dbReference>